<comment type="caution">
    <text evidence="1">The sequence shown here is derived from an EMBL/GenBank/DDBJ whole genome shotgun (WGS) entry which is preliminary data.</text>
</comment>
<proteinExistence type="predicted"/>
<dbReference type="RefSeq" id="XP_024709613.1">
    <property type="nucleotide sequence ID" value="XM_024843413.1"/>
</dbReference>
<gene>
    <name evidence="1" type="ORF">P170DRAFT_343599</name>
</gene>
<reference evidence="1 2" key="1">
    <citation type="submission" date="2016-12" db="EMBL/GenBank/DDBJ databases">
        <title>The genomes of Aspergillus section Nigri reveals drivers in fungal speciation.</title>
        <authorList>
            <consortium name="DOE Joint Genome Institute"/>
            <person name="Vesth T.C."/>
            <person name="Nybo J."/>
            <person name="Theobald S."/>
            <person name="Brandl J."/>
            <person name="Frisvad J.C."/>
            <person name="Nielsen K.F."/>
            <person name="Lyhne E.K."/>
            <person name="Kogle M.E."/>
            <person name="Kuo A."/>
            <person name="Riley R."/>
            <person name="Clum A."/>
            <person name="Nolan M."/>
            <person name="Lipzen A."/>
            <person name="Salamov A."/>
            <person name="Henrissat B."/>
            <person name="Wiebenga A."/>
            <person name="De Vries R.P."/>
            <person name="Grigoriev I.V."/>
            <person name="Mortensen U.H."/>
            <person name="Andersen M.R."/>
            <person name="Baker S.E."/>
        </authorList>
    </citation>
    <scope>NUCLEOTIDE SEQUENCE [LARGE SCALE GENOMIC DNA]</scope>
    <source>
        <strain evidence="1 2">IBT 23096</strain>
    </source>
</reference>
<evidence type="ECO:0000313" key="2">
    <source>
        <dbReference type="Proteomes" id="UP000234275"/>
    </source>
</evidence>
<name>A0A2I2GN45_9EURO</name>
<protein>
    <submittedName>
        <fullName evidence="1">Uncharacterized protein</fullName>
    </submittedName>
</protein>
<dbReference type="AlphaFoldDB" id="A0A2I2GN45"/>
<dbReference type="EMBL" id="MSFO01000001">
    <property type="protein sequence ID" value="PLB54311.1"/>
    <property type="molecule type" value="Genomic_DNA"/>
</dbReference>
<sequence>NIFIDFIIYLFKSQNYNIILIIINRLTKIKYLISYNLTINIPAVAIIYI</sequence>
<evidence type="ECO:0000313" key="1">
    <source>
        <dbReference type="EMBL" id="PLB54311.1"/>
    </source>
</evidence>
<dbReference type="GeneID" id="36551113"/>
<keyword evidence="2" id="KW-1185">Reference proteome</keyword>
<accession>A0A2I2GN45</accession>
<organism evidence="1 2">
    <name type="scientific">Aspergillus steynii IBT 23096</name>
    <dbReference type="NCBI Taxonomy" id="1392250"/>
    <lineage>
        <taxon>Eukaryota</taxon>
        <taxon>Fungi</taxon>
        <taxon>Dikarya</taxon>
        <taxon>Ascomycota</taxon>
        <taxon>Pezizomycotina</taxon>
        <taxon>Eurotiomycetes</taxon>
        <taxon>Eurotiomycetidae</taxon>
        <taxon>Eurotiales</taxon>
        <taxon>Aspergillaceae</taxon>
        <taxon>Aspergillus</taxon>
        <taxon>Aspergillus subgen. Circumdati</taxon>
    </lineage>
</organism>
<dbReference type="VEuPathDB" id="FungiDB:P170DRAFT_343599"/>
<feature type="non-terminal residue" evidence="1">
    <location>
        <position position="1"/>
    </location>
</feature>
<dbReference type="Proteomes" id="UP000234275">
    <property type="component" value="Unassembled WGS sequence"/>
</dbReference>